<dbReference type="Pfam" id="PF08511">
    <property type="entry name" value="COQ9"/>
    <property type="match status" value="1"/>
</dbReference>
<evidence type="ECO:0000256" key="4">
    <source>
        <dbReference type="ARBA" id="ARBA00022688"/>
    </source>
</evidence>
<evidence type="ECO:0000256" key="6">
    <source>
        <dbReference type="ARBA" id="ARBA00023121"/>
    </source>
</evidence>
<dbReference type="InterPro" id="IPR013718">
    <property type="entry name" value="COQ9_C"/>
</dbReference>
<feature type="domain" description="Ubiquinone biosynthesis protein COQ9 HTH" evidence="10">
    <location>
        <begin position="62"/>
        <end position="91"/>
    </location>
</feature>
<protein>
    <recommendedName>
        <fullName evidence="8">Ubiquinone biosynthesis protein</fullName>
    </recommendedName>
</protein>
<dbReference type="PANTHER" id="PTHR21427:SF19">
    <property type="entry name" value="UBIQUINONE BIOSYNTHESIS PROTEIN COQ9, MITOCHONDRIAL"/>
    <property type="match status" value="1"/>
</dbReference>
<dbReference type="EMBL" id="HBEZ01058216">
    <property type="protein sequence ID" value="CAD8660698.1"/>
    <property type="molecule type" value="Transcribed_RNA"/>
</dbReference>
<comment type="pathway">
    <text evidence="2 8">Cofactor biosynthesis; ubiquinone biosynthesis.</text>
</comment>
<comment type="function">
    <text evidence="8">Membrane-associated protein that warps the membrane surface to access and bind aromatic isoprenes with high specificity, including ubiquinone (CoQ) isoprene intermediates and presents them directly to Coq7, therefore facilitating the Coq7-mediated hydroxylase step. Participates in the biosynthesis of coenzyme Q, also named ubiquinone, an essential lipid-soluble electron transporter for aerobic cellular respiration.</text>
</comment>
<sequence length="273" mass="29681">MKKVSFSVLVNHAQRSFRNAVPISSIMALRSSTRNFGIAMNTRIMQPQFKSRMLCTTSKDVNDIRWKILESAVPHVHQWGWTTEAISLGAQDQGLSPYSHGLFPRGAVELAEHVQDSLHDAWVRDLPALDLKEPDEAVRLAGAVHLRLLKQAPFVNSWPQLLALQAHPASLPGAIRRLARTCDVACSAACVGDLPSDPAYYSKRAMLGGAYGMAEVYMLTDYSEGFADTRALLERKLREGLGAEAAVRAVVSQAGAGLAAGVLRAVQAIKVKP</sequence>
<dbReference type="UniPathway" id="UPA00232"/>
<dbReference type="Gene3D" id="1.10.357.10">
    <property type="entry name" value="Tetracycline Repressor, domain 2"/>
    <property type="match status" value="1"/>
</dbReference>
<dbReference type="PANTHER" id="PTHR21427">
    <property type="entry name" value="UBIQUINONE BIOSYNTHESIS PROTEIN COQ9, MITOCHONDRIAL"/>
    <property type="match status" value="1"/>
</dbReference>
<evidence type="ECO:0000256" key="8">
    <source>
        <dbReference type="RuleBase" id="RU366063"/>
    </source>
</evidence>
<evidence type="ECO:0000256" key="1">
    <source>
        <dbReference type="ARBA" id="ARBA00004173"/>
    </source>
</evidence>
<dbReference type="GO" id="GO:0006744">
    <property type="term" value="P:ubiquinone biosynthetic process"/>
    <property type="evidence" value="ECO:0007669"/>
    <property type="project" value="UniProtKB-UniRule"/>
</dbReference>
<evidence type="ECO:0000259" key="9">
    <source>
        <dbReference type="Pfam" id="PF08511"/>
    </source>
</evidence>
<evidence type="ECO:0000256" key="5">
    <source>
        <dbReference type="ARBA" id="ARBA00022946"/>
    </source>
</evidence>
<keyword evidence="4 8" id="KW-0831">Ubiquinone biosynthesis</keyword>
<organism evidence="11">
    <name type="scientific">Cryptomonas curvata</name>
    <dbReference type="NCBI Taxonomy" id="233186"/>
    <lineage>
        <taxon>Eukaryota</taxon>
        <taxon>Cryptophyceae</taxon>
        <taxon>Cryptomonadales</taxon>
        <taxon>Cryptomonadaceae</taxon>
        <taxon>Cryptomonas</taxon>
    </lineage>
</organism>
<evidence type="ECO:0000256" key="3">
    <source>
        <dbReference type="ARBA" id="ARBA00010766"/>
    </source>
</evidence>
<dbReference type="InterPro" id="IPR048674">
    <property type="entry name" value="COQ9_HTH"/>
</dbReference>
<reference evidence="11" key="1">
    <citation type="submission" date="2021-01" db="EMBL/GenBank/DDBJ databases">
        <authorList>
            <person name="Corre E."/>
            <person name="Pelletier E."/>
            <person name="Niang G."/>
            <person name="Scheremetjew M."/>
            <person name="Finn R."/>
            <person name="Kale V."/>
            <person name="Holt S."/>
            <person name="Cochrane G."/>
            <person name="Meng A."/>
            <person name="Brown T."/>
            <person name="Cohen L."/>
        </authorList>
    </citation>
    <scope>NUCLEOTIDE SEQUENCE</scope>
    <source>
        <strain evidence="11">CCAP979/52</strain>
    </source>
</reference>
<feature type="domain" description="COQ9 C-terminal" evidence="9">
    <location>
        <begin position="172"/>
        <end position="239"/>
    </location>
</feature>
<evidence type="ECO:0000256" key="2">
    <source>
        <dbReference type="ARBA" id="ARBA00004749"/>
    </source>
</evidence>
<keyword evidence="5" id="KW-0809">Transit peptide</keyword>
<evidence type="ECO:0000259" key="10">
    <source>
        <dbReference type="Pfam" id="PF21392"/>
    </source>
</evidence>
<dbReference type="Pfam" id="PF21392">
    <property type="entry name" value="COQ9_N"/>
    <property type="match status" value="1"/>
</dbReference>
<proteinExistence type="inferred from homology"/>
<dbReference type="GO" id="GO:0005743">
    <property type="term" value="C:mitochondrial inner membrane"/>
    <property type="evidence" value="ECO:0007669"/>
    <property type="project" value="TreeGrafter"/>
</dbReference>
<comment type="subcellular location">
    <subcellularLocation>
        <location evidence="1 8">Mitochondrion</location>
    </subcellularLocation>
</comment>
<dbReference type="NCBIfam" id="TIGR02396">
    <property type="entry name" value="diverge_rpsU"/>
    <property type="match status" value="1"/>
</dbReference>
<comment type="similarity">
    <text evidence="3 8">Belongs to the COQ9 family.</text>
</comment>
<name>A0A7S0N5K0_9CRYP</name>
<keyword evidence="7 8" id="KW-0496">Mitochondrion</keyword>
<gene>
    <name evidence="11" type="ORF">CCUR1050_LOCUS31912</name>
</gene>
<keyword evidence="6 8" id="KW-0446">Lipid-binding</keyword>
<dbReference type="AlphaFoldDB" id="A0A7S0N5K0"/>
<dbReference type="InterPro" id="IPR012762">
    <property type="entry name" value="Ubiq_biosynth_COQ9"/>
</dbReference>
<dbReference type="GO" id="GO:0008289">
    <property type="term" value="F:lipid binding"/>
    <property type="evidence" value="ECO:0007669"/>
    <property type="project" value="UniProtKB-UniRule"/>
</dbReference>
<accession>A0A7S0N5K0</accession>
<evidence type="ECO:0000313" key="11">
    <source>
        <dbReference type="EMBL" id="CAD8660698.1"/>
    </source>
</evidence>
<evidence type="ECO:0000256" key="7">
    <source>
        <dbReference type="ARBA" id="ARBA00023128"/>
    </source>
</evidence>